<sequence>MSTHPISRVRQVVVSPWFVASAVLLAGTAGLVIELFVSNPYTQVLPAAIVGGGLFGWAVRWRRAAVRRELASFRYRPGTTARALLLVLLYALFVASIVLYVRAGYQRPFPVHAIQVAIYATVAVLALALKSTRAKLLILLAAAVLHRAQVYYGSAVQLGNDALWHNQVAAAIAQTGSLAPLATSKYWYAPVYHLAVAFVSAATSLPVRHAAFLVVTVVGTVVPALVVFAFLRRWWSDLVGVLGALLYVVGDFVVVTTVHTMPTTIGLAFFAVLFWYADRFLDAPTRLSFAGFLFGLLGIIYTHQLTLFITLVVMLPYIAGAAFWRGRLLPRDIGLSTLLVVGFVYQSVTTRYSGPAGETGSFLQTVAPSIISSLRQIAAGSSRTASYPPRIDELAISGADALSVEQVLGMGILFGLAVLGAIAWSSRTTGDARRPIVPLGAATTVTSLFVFVPPAFGVNVFIPGRWFAFLYFPLALFAAPGLVVLASAGTRLVADAVGGIGWGIRPAVAALLILALVSPYAVFMTMNAAGAPDNPVFDEAPGATRMSTTQQEASSYRFVDDHATDVTVVAGHSAWRTIQRHYRHPAVIYTTRYGESGTPYSGDLLYVYPEYAQTDHGSYILLYGDRKFRVRGPLPGPEPSASRVFSNGEVDLYYEDDGEA</sequence>
<protein>
    <recommendedName>
        <fullName evidence="4">Dolichyl-phosphate-mannose-protein mannosyltransferase</fullName>
    </recommendedName>
</protein>
<dbReference type="Proteomes" id="UP001254813">
    <property type="component" value="Unassembled WGS sequence"/>
</dbReference>
<feature type="transmembrane region" description="Helical" evidence="1">
    <location>
        <begin position="109"/>
        <end position="129"/>
    </location>
</feature>
<accession>A0ABU2G381</accession>
<keyword evidence="1" id="KW-0472">Membrane</keyword>
<feature type="transmembrane region" description="Helical" evidence="1">
    <location>
        <begin position="43"/>
        <end position="62"/>
    </location>
</feature>
<organism evidence="2 3">
    <name type="scientific">Halogeometricum luteum</name>
    <dbReference type="NCBI Taxonomy" id="2950537"/>
    <lineage>
        <taxon>Archaea</taxon>
        <taxon>Methanobacteriati</taxon>
        <taxon>Methanobacteriota</taxon>
        <taxon>Stenosarchaea group</taxon>
        <taxon>Halobacteria</taxon>
        <taxon>Halobacteriales</taxon>
        <taxon>Haloferacaceae</taxon>
        <taxon>Halogeometricum</taxon>
    </lineage>
</organism>
<keyword evidence="3" id="KW-1185">Reference proteome</keyword>
<feature type="transmembrane region" description="Helical" evidence="1">
    <location>
        <begin position="136"/>
        <end position="154"/>
    </location>
</feature>
<evidence type="ECO:0000313" key="2">
    <source>
        <dbReference type="EMBL" id="MDS0295233.1"/>
    </source>
</evidence>
<name>A0ABU2G381_9EURY</name>
<proteinExistence type="predicted"/>
<evidence type="ECO:0008006" key="4">
    <source>
        <dbReference type="Google" id="ProtNLM"/>
    </source>
</evidence>
<dbReference type="EMBL" id="JAMQOQ010000003">
    <property type="protein sequence ID" value="MDS0295233.1"/>
    <property type="molecule type" value="Genomic_DNA"/>
</dbReference>
<feature type="transmembrane region" description="Helical" evidence="1">
    <location>
        <begin position="12"/>
        <end position="37"/>
    </location>
</feature>
<feature type="transmembrane region" description="Helical" evidence="1">
    <location>
        <begin position="83"/>
        <end position="103"/>
    </location>
</feature>
<dbReference type="RefSeq" id="WP_310929098.1">
    <property type="nucleotide sequence ID" value="NZ_JAMQOQ010000003.1"/>
</dbReference>
<keyword evidence="1" id="KW-1133">Transmembrane helix</keyword>
<feature type="transmembrane region" description="Helical" evidence="1">
    <location>
        <begin position="468"/>
        <end position="494"/>
    </location>
</feature>
<evidence type="ECO:0000256" key="1">
    <source>
        <dbReference type="SAM" id="Phobius"/>
    </source>
</evidence>
<comment type="caution">
    <text evidence="2">The sequence shown here is derived from an EMBL/GenBank/DDBJ whole genome shotgun (WGS) entry which is preliminary data.</text>
</comment>
<feature type="transmembrane region" description="Helical" evidence="1">
    <location>
        <begin position="407"/>
        <end position="424"/>
    </location>
</feature>
<feature type="transmembrane region" description="Helical" evidence="1">
    <location>
        <begin position="283"/>
        <end position="301"/>
    </location>
</feature>
<evidence type="ECO:0000313" key="3">
    <source>
        <dbReference type="Proteomes" id="UP001254813"/>
    </source>
</evidence>
<feature type="transmembrane region" description="Helical" evidence="1">
    <location>
        <begin position="436"/>
        <end position="456"/>
    </location>
</feature>
<reference evidence="2 3" key="1">
    <citation type="submission" date="2022-06" db="EMBL/GenBank/DDBJ databases">
        <title>Halogeometricum sp. a new haloarchaeum isolate from saline soil.</title>
        <authorList>
            <person name="Strakova D."/>
            <person name="Galisteo C."/>
            <person name="Sanchez-Porro C."/>
            <person name="Ventosa A."/>
        </authorList>
    </citation>
    <scope>NUCLEOTIDE SEQUENCE [LARGE SCALE GENOMIC DNA]</scope>
    <source>
        <strain evidence="3">S3BR25-2</strain>
    </source>
</reference>
<gene>
    <name evidence="2" type="ORF">NDI79_13705</name>
</gene>
<feature type="transmembrane region" description="Helical" evidence="1">
    <location>
        <begin position="212"/>
        <end position="232"/>
    </location>
</feature>
<feature type="transmembrane region" description="Helical" evidence="1">
    <location>
        <begin position="506"/>
        <end position="526"/>
    </location>
</feature>
<keyword evidence="1" id="KW-0812">Transmembrane</keyword>
<feature type="transmembrane region" description="Helical" evidence="1">
    <location>
        <begin position="252"/>
        <end position="276"/>
    </location>
</feature>